<dbReference type="PANTHER" id="PTHR43004">
    <property type="entry name" value="TRK SYSTEM POTASSIUM UPTAKE PROTEIN"/>
    <property type="match status" value="1"/>
</dbReference>
<reference evidence="6 7" key="1">
    <citation type="submission" date="2015-07" db="EMBL/GenBank/DDBJ databases">
        <authorList>
            <person name="Noorani M."/>
        </authorList>
    </citation>
    <scope>NUCLEOTIDE SEQUENCE [LARGE SCALE GENOMIC DNA]</scope>
    <source>
        <strain evidence="6 7">CECT 7802</strain>
    </source>
</reference>
<gene>
    <name evidence="6" type="primary">mhpA</name>
    <name evidence="6" type="ORF">JDO7802_03492</name>
</gene>
<dbReference type="PANTHER" id="PTHR43004:SF19">
    <property type="entry name" value="BINDING MONOOXYGENASE, PUTATIVE (JCVI)-RELATED"/>
    <property type="match status" value="1"/>
</dbReference>
<feature type="domain" description="FAD-binding" evidence="5">
    <location>
        <begin position="30"/>
        <end position="372"/>
    </location>
</feature>
<keyword evidence="7" id="KW-1185">Reference proteome</keyword>
<protein>
    <submittedName>
        <fullName evidence="6">3-(3-hydroxy-phenyl)propionate/3-hydroxycinnamic acid hydroxylase</fullName>
        <ecNumber evidence="6">1.14.13.127</ecNumber>
    </submittedName>
</protein>
<dbReference type="OrthoDB" id="9791689at2"/>
<evidence type="ECO:0000256" key="1">
    <source>
        <dbReference type="ARBA" id="ARBA00001974"/>
    </source>
</evidence>
<dbReference type="Gene3D" id="3.30.70.2450">
    <property type="match status" value="1"/>
</dbReference>
<dbReference type="InterPro" id="IPR036188">
    <property type="entry name" value="FAD/NAD-bd_sf"/>
</dbReference>
<dbReference type="RefSeq" id="WP_055087145.1">
    <property type="nucleotide sequence ID" value="NZ_CXSU01000012.1"/>
</dbReference>
<feature type="region of interest" description="Disordered" evidence="4">
    <location>
        <begin position="425"/>
        <end position="446"/>
    </location>
</feature>
<dbReference type="PRINTS" id="PR00420">
    <property type="entry name" value="RNGMNOXGNASE"/>
</dbReference>
<dbReference type="GO" id="GO:0071949">
    <property type="term" value="F:FAD binding"/>
    <property type="evidence" value="ECO:0007669"/>
    <property type="project" value="InterPro"/>
</dbReference>
<dbReference type="STRING" id="420998.JDO7802_03492"/>
<organism evidence="6 7">
    <name type="scientific">Jannaschia donghaensis</name>
    <dbReference type="NCBI Taxonomy" id="420998"/>
    <lineage>
        <taxon>Bacteria</taxon>
        <taxon>Pseudomonadati</taxon>
        <taxon>Pseudomonadota</taxon>
        <taxon>Alphaproteobacteria</taxon>
        <taxon>Rhodobacterales</taxon>
        <taxon>Roseobacteraceae</taxon>
        <taxon>Jannaschia</taxon>
    </lineage>
</organism>
<evidence type="ECO:0000313" key="7">
    <source>
        <dbReference type="Proteomes" id="UP000049222"/>
    </source>
</evidence>
<dbReference type="EC" id="1.14.13.127" evidence="6"/>
<dbReference type="Pfam" id="PF01494">
    <property type="entry name" value="FAD_binding_3"/>
    <property type="match status" value="1"/>
</dbReference>
<dbReference type="SUPFAM" id="SSF51905">
    <property type="entry name" value="FAD/NAD(P)-binding domain"/>
    <property type="match status" value="1"/>
</dbReference>
<keyword evidence="2" id="KW-0285">Flavoprotein</keyword>
<evidence type="ECO:0000256" key="3">
    <source>
        <dbReference type="ARBA" id="ARBA00022827"/>
    </source>
</evidence>
<dbReference type="EMBL" id="CXSU01000012">
    <property type="protein sequence ID" value="CTQ51452.1"/>
    <property type="molecule type" value="Genomic_DNA"/>
</dbReference>
<evidence type="ECO:0000313" key="6">
    <source>
        <dbReference type="EMBL" id="CTQ51452.1"/>
    </source>
</evidence>
<dbReference type="InterPro" id="IPR002938">
    <property type="entry name" value="FAD-bd"/>
</dbReference>
<evidence type="ECO:0000259" key="5">
    <source>
        <dbReference type="Pfam" id="PF01494"/>
    </source>
</evidence>
<evidence type="ECO:0000256" key="2">
    <source>
        <dbReference type="ARBA" id="ARBA00022630"/>
    </source>
</evidence>
<keyword evidence="3" id="KW-0274">FAD</keyword>
<feature type="compositionally biased region" description="Low complexity" evidence="4">
    <location>
        <begin position="433"/>
        <end position="442"/>
    </location>
</feature>
<dbReference type="AlphaFoldDB" id="A0A0M6YM58"/>
<name>A0A0M6YM58_9RHOB</name>
<dbReference type="Gene3D" id="3.40.30.120">
    <property type="match status" value="1"/>
</dbReference>
<comment type="cofactor">
    <cofactor evidence="1">
        <name>FAD</name>
        <dbReference type="ChEBI" id="CHEBI:57692"/>
    </cofactor>
</comment>
<accession>A0A0M6YM58</accession>
<proteinExistence type="predicted"/>
<keyword evidence="6" id="KW-0560">Oxidoreductase</keyword>
<dbReference type="InterPro" id="IPR050641">
    <property type="entry name" value="RIFMO-like"/>
</dbReference>
<evidence type="ECO:0000256" key="4">
    <source>
        <dbReference type="SAM" id="MobiDB-lite"/>
    </source>
</evidence>
<dbReference type="Proteomes" id="UP000049222">
    <property type="component" value="Unassembled WGS sequence"/>
</dbReference>
<sequence length="537" mass="58446">MVAVRYQTAFRLYPYQKVPAQEAAAPLRHPVVIVGGGPVGMALALDLGNRGTPCLVLDDHDGVGLGSRAICFAKRTLEICDRLGCGERMVDKGVVWNVGRVYRDDREIYAFDLLPETGHKRPAFINLQQPYFEQFLVEEIRRKQAVGAPVEIRGRNAVTGLEQHADHVAVSVDTPDGPYRLEADYLVACDGANSPIRTMMGLDFGGRVFEDNFLIADIRMDADHPVERRFWFDPPFNRGETALMHKQPDDVWRLDFQLGWDIDRKAEMATDKVCARVAATIGADVPFDLVWSSIYTFRCCTMDRYRHGRVFFAGDSAHQVSPFGARGANGGVQDADNLGWKLSAVLSGAASESLLDSYHDERKQAAMENIANSSRAADFLTPRTPAHALFRDAVLDLVERYDFARPMVNSGRLSTPCTYDGSALNIPDGLPNGPSRSRPGSPASDVSLGDSHLLERFGSDFTLLAIGGPAAPVDGCKLVALSPADDESGALADRYLGDAGAAVYLIRPDHHIAARWPAFDAKTVTTAIRAALGGGGA</sequence>
<dbReference type="NCBIfam" id="NF006002">
    <property type="entry name" value="PRK08132.1"/>
    <property type="match status" value="1"/>
</dbReference>
<dbReference type="GO" id="GO:0008688">
    <property type="term" value="F:3-(3-hydroxyphenyl)propionate hydroxylase activity"/>
    <property type="evidence" value="ECO:0007669"/>
    <property type="project" value="UniProtKB-EC"/>
</dbReference>
<dbReference type="Gene3D" id="3.50.50.60">
    <property type="entry name" value="FAD/NAD(P)-binding domain"/>
    <property type="match status" value="1"/>
</dbReference>